<dbReference type="AlphaFoldDB" id="A0AAV3XAW0"/>
<dbReference type="Pfam" id="PF01757">
    <property type="entry name" value="Acyl_transf_3"/>
    <property type="match status" value="1"/>
</dbReference>
<reference evidence="3" key="1">
    <citation type="submission" date="2019-10" db="EMBL/GenBank/DDBJ databases">
        <title>Draft genome sequece of Microseira wollei NIES-4236.</title>
        <authorList>
            <person name="Yamaguchi H."/>
            <person name="Suzuki S."/>
            <person name="Kawachi M."/>
        </authorList>
    </citation>
    <scope>NUCLEOTIDE SEQUENCE</scope>
    <source>
        <strain evidence="3">NIES-4236</strain>
    </source>
</reference>
<dbReference type="InterPro" id="IPR002656">
    <property type="entry name" value="Acyl_transf_3_dom"/>
</dbReference>
<dbReference type="InterPro" id="IPR050879">
    <property type="entry name" value="Acyltransferase_3"/>
</dbReference>
<keyword evidence="4" id="KW-1185">Reference proteome</keyword>
<dbReference type="GO" id="GO:0000271">
    <property type="term" value="P:polysaccharide biosynthetic process"/>
    <property type="evidence" value="ECO:0007669"/>
    <property type="project" value="TreeGrafter"/>
</dbReference>
<feature type="transmembrane region" description="Helical" evidence="1">
    <location>
        <begin position="74"/>
        <end position="93"/>
    </location>
</feature>
<gene>
    <name evidence="3" type="ORF">MiSe_12430</name>
</gene>
<evidence type="ECO:0000259" key="2">
    <source>
        <dbReference type="Pfam" id="PF01757"/>
    </source>
</evidence>
<accession>A0AAV3XAW0</accession>
<dbReference type="RefSeq" id="WP_226576162.1">
    <property type="nucleotide sequence ID" value="NZ_BLAY01000013.1"/>
</dbReference>
<evidence type="ECO:0000313" key="4">
    <source>
        <dbReference type="Proteomes" id="UP001050975"/>
    </source>
</evidence>
<dbReference type="Proteomes" id="UP001050975">
    <property type="component" value="Unassembled WGS sequence"/>
</dbReference>
<feature type="transmembrane region" description="Helical" evidence="1">
    <location>
        <begin position="300"/>
        <end position="317"/>
    </location>
</feature>
<organism evidence="3 4">
    <name type="scientific">Microseira wollei NIES-4236</name>
    <dbReference type="NCBI Taxonomy" id="2530354"/>
    <lineage>
        <taxon>Bacteria</taxon>
        <taxon>Bacillati</taxon>
        <taxon>Cyanobacteriota</taxon>
        <taxon>Cyanophyceae</taxon>
        <taxon>Oscillatoriophycideae</taxon>
        <taxon>Aerosakkonematales</taxon>
        <taxon>Aerosakkonemataceae</taxon>
        <taxon>Microseira</taxon>
    </lineage>
</organism>
<keyword evidence="1" id="KW-1133">Transmembrane helix</keyword>
<feature type="transmembrane region" description="Helical" evidence="1">
    <location>
        <begin position="218"/>
        <end position="237"/>
    </location>
</feature>
<feature type="domain" description="Acyltransferase 3" evidence="2">
    <location>
        <begin position="8"/>
        <end position="313"/>
    </location>
</feature>
<feature type="transmembrane region" description="Helical" evidence="1">
    <location>
        <begin position="188"/>
        <end position="211"/>
    </location>
</feature>
<dbReference type="PANTHER" id="PTHR23028">
    <property type="entry name" value="ACETYLTRANSFERASE"/>
    <property type="match status" value="1"/>
</dbReference>
<dbReference type="PANTHER" id="PTHR23028:SF53">
    <property type="entry name" value="ACYL_TRANSF_3 DOMAIN-CONTAINING PROTEIN"/>
    <property type="match status" value="1"/>
</dbReference>
<keyword evidence="1" id="KW-0812">Transmembrane</keyword>
<dbReference type="GO" id="GO:0016020">
    <property type="term" value="C:membrane"/>
    <property type="evidence" value="ECO:0007669"/>
    <property type="project" value="TreeGrafter"/>
</dbReference>
<evidence type="ECO:0000313" key="3">
    <source>
        <dbReference type="EMBL" id="GET36492.1"/>
    </source>
</evidence>
<feature type="transmembrane region" description="Helical" evidence="1">
    <location>
        <begin position="277"/>
        <end position="294"/>
    </location>
</feature>
<protein>
    <recommendedName>
        <fullName evidence="2">Acyltransferase 3 domain-containing protein</fullName>
    </recommendedName>
</protein>
<evidence type="ECO:0000256" key="1">
    <source>
        <dbReference type="SAM" id="Phobius"/>
    </source>
</evidence>
<comment type="caution">
    <text evidence="3">The sequence shown here is derived from an EMBL/GenBank/DDBJ whole genome shotgun (WGS) entry which is preliminary data.</text>
</comment>
<name>A0AAV3XAW0_9CYAN</name>
<feature type="transmembrane region" description="Helical" evidence="1">
    <location>
        <begin position="157"/>
        <end position="176"/>
    </location>
</feature>
<dbReference type="GO" id="GO:0016747">
    <property type="term" value="F:acyltransferase activity, transferring groups other than amino-acyl groups"/>
    <property type="evidence" value="ECO:0007669"/>
    <property type="project" value="InterPro"/>
</dbReference>
<feature type="transmembrane region" description="Helical" evidence="1">
    <location>
        <begin position="243"/>
        <end position="265"/>
    </location>
</feature>
<proteinExistence type="predicted"/>
<dbReference type="EMBL" id="BLAY01000013">
    <property type="protein sequence ID" value="GET36492.1"/>
    <property type="molecule type" value="Genomic_DNA"/>
</dbReference>
<feature type="transmembrane region" description="Helical" evidence="1">
    <location>
        <begin position="128"/>
        <end position="150"/>
    </location>
</feature>
<sequence>MKWKVLAGLRFFLAWVVVGYHLSEFVPNPNKDILCNLGKLNGLAAVFVFLVLSGYGIGHSIAKEPQGFYKRRFWRIYPLYFSAVLFTFIPLLVSSQTVKTLRTDYSLPNVGTVLGNLLFLQNVAVDPIWANVPLWILGVEAICYALTPFFVKIGNKILIVLMGLSAVFYGAFPYIYEAIYPKAKVPFYSYFLYGIPLLLLLWSWLLGFLYFRNNETNLWKAILVGLGTIVLIVNQYHTGKLGILTYLIGSLVIVFSSSIKVPKFLDGILNYLGEISYPLYLFHFPTLIFAYTILGVRNSFSHAFLALAVSLVFYHLIEVPVRRLRKKVEG</sequence>
<feature type="transmembrane region" description="Helical" evidence="1">
    <location>
        <begin position="43"/>
        <end position="62"/>
    </location>
</feature>
<keyword evidence="1" id="KW-0472">Membrane</keyword>